<evidence type="ECO:0000313" key="2">
    <source>
        <dbReference type="Proteomes" id="UP000445582"/>
    </source>
</evidence>
<proteinExistence type="predicted"/>
<dbReference type="RefSeq" id="WP_160675053.1">
    <property type="nucleotide sequence ID" value="NZ_WTYN01000001.1"/>
</dbReference>
<dbReference type="OrthoDB" id="7436901at2"/>
<name>A0A844YHP4_9SPHN</name>
<evidence type="ECO:0000313" key="1">
    <source>
        <dbReference type="EMBL" id="MXO63422.1"/>
    </source>
</evidence>
<accession>A0A844YHP4</accession>
<dbReference type="EMBL" id="WTYN01000001">
    <property type="protein sequence ID" value="MXO63422.1"/>
    <property type="molecule type" value="Genomic_DNA"/>
</dbReference>
<comment type="caution">
    <text evidence="1">The sequence shown here is derived from an EMBL/GenBank/DDBJ whole genome shotgun (WGS) entry which is preliminary data.</text>
</comment>
<dbReference type="CDD" id="cd21631">
    <property type="entry name" value="RHH_CopG_NikR-like"/>
    <property type="match status" value="1"/>
</dbReference>
<gene>
    <name evidence="1" type="ORF">GRI48_10405</name>
</gene>
<organism evidence="1 2">
    <name type="scientific">Qipengyuania oceanensis</name>
    <dbReference type="NCBI Taxonomy" id="1463597"/>
    <lineage>
        <taxon>Bacteria</taxon>
        <taxon>Pseudomonadati</taxon>
        <taxon>Pseudomonadota</taxon>
        <taxon>Alphaproteobacteria</taxon>
        <taxon>Sphingomonadales</taxon>
        <taxon>Erythrobacteraceae</taxon>
        <taxon>Qipengyuania</taxon>
    </lineage>
</organism>
<dbReference type="Proteomes" id="UP000445582">
    <property type="component" value="Unassembled WGS sequence"/>
</dbReference>
<protein>
    <recommendedName>
        <fullName evidence="3">Ribbon-helix-helix protein, CopG family</fullName>
    </recommendedName>
</protein>
<keyword evidence="2" id="KW-1185">Reference proteome</keyword>
<sequence length="191" mass="19583">MARSQFVGFRASAQFSEAVEAAAGADGVSKSEFLRQAVEDRLAKAGASQKVSEDFNPYAALAPAARGSLQAQRDLANAAIDAAFTTNNGELVNDPLRCLIEGLVFARLAAAHGEVADQGLVISIVSLLLSIAGDEGGYEADAAEAIARIAKVADMGGEGSDLAAENLPHLVDGFGQGVTAAAQHITKLMQA</sequence>
<dbReference type="AlphaFoldDB" id="A0A844YHP4"/>
<reference evidence="1 2" key="1">
    <citation type="submission" date="2019-12" db="EMBL/GenBank/DDBJ databases">
        <title>Genomic-based taxomic classification of the family Erythrobacteraceae.</title>
        <authorList>
            <person name="Xu L."/>
        </authorList>
    </citation>
    <scope>NUCLEOTIDE SEQUENCE [LARGE SCALE GENOMIC DNA]</scope>
    <source>
        <strain evidence="1 2">MCCC 1A09965</strain>
    </source>
</reference>
<evidence type="ECO:0008006" key="3">
    <source>
        <dbReference type="Google" id="ProtNLM"/>
    </source>
</evidence>